<evidence type="ECO:0000256" key="3">
    <source>
        <dbReference type="ARBA" id="ARBA00023012"/>
    </source>
</evidence>
<dbReference type="GO" id="GO:0000160">
    <property type="term" value="P:phosphorelay signal transduction system"/>
    <property type="evidence" value="ECO:0007669"/>
    <property type="project" value="UniProtKB-KW"/>
</dbReference>
<feature type="domain" description="Response regulatory" evidence="11">
    <location>
        <begin position="92"/>
        <end position="210"/>
    </location>
</feature>
<sequence length="782" mass="86079">MGPVPMKNASDGDDYLAGDKKDAWEQKGVQNIVAGEGQDLGSSEEDESRNNEVAEINEGPERMIQVSSGPQQLQFQGPVVHWDRFLPIRSLKVLLVENDDSTRHVVSALLRNCSYEVITVSNGLQAWKILEDFSNHIDLVLTEVVMPFLSGIGLLCKIMSHKTFKNIPVIMMSSHDSMGLVFKCLSRGAVDFLVKPIRKNELKNLWQHVWRRCHSSSGSGSESGTHSANSTESKNSDEIENHNGSSDEQDNGSIGLSIRDGSDNGSGIQSSWNKKAAEVDSPQPISPKNQLADAPDSTCAQVIHSKPETYISRWIHVAEPKGCQEQDEQLAMVKDLEISMSRDPDSQLEYQNKFSNQHSSKRQNKLSEPDSLPVEKAKQELKSENISGKLRDHTESLSKIMGNCIEPEVESRALEAPSGFSGVSQTKDDARSDFKESSCLELIPKKLRKGGDIGTSVHGELNVLRHSDQSAFSKYNAPFSTNQAPMGNVGSSSPLHNNSVAMKTEDSSNCTLPNQQSNGSSNNNDAPSTKYVPKPETLSDKSESVSAFKCFHTSALRPMPNGLICTAQQVISEKVDDVAVGTEEVQERGSNHQVQVQHHHHHYHHYHHHVHNMQHQPQQDHDDFSMKNMEAAAPQCGSTNMLGGSVDGNVGMCSVNGSTSGSNYGRDGKNGSGNALHAEVKKMESDSGASGKNGVVVSGRIGGNGADEDRLALREAALTKFRQKRKERCFEKQVRYQGRKRMAEQRPRIRGQFVRQIVSDTKEGKDRQDNIAHEDNSCDNIQ</sequence>
<dbReference type="Pfam" id="PF00072">
    <property type="entry name" value="Response_reg"/>
    <property type="match status" value="1"/>
</dbReference>
<dbReference type="GO" id="GO:0005634">
    <property type="term" value="C:nucleus"/>
    <property type="evidence" value="ECO:0007669"/>
    <property type="project" value="UniProtKB-SubCell"/>
</dbReference>
<dbReference type="Pfam" id="PF06203">
    <property type="entry name" value="CCT"/>
    <property type="match status" value="1"/>
</dbReference>
<evidence type="ECO:0000256" key="9">
    <source>
        <dbReference type="PROSITE-ProRule" id="PRU00357"/>
    </source>
</evidence>
<feature type="region of interest" description="Disordered" evidence="10">
    <location>
        <begin position="354"/>
        <end position="393"/>
    </location>
</feature>
<feature type="compositionally biased region" description="Polar residues" evidence="10">
    <location>
        <begin position="483"/>
        <end position="513"/>
    </location>
</feature>
<dbReference type="InParanoid" id="A0A2R6P7L9"/>
<dbReference type="InterPro" id="IPR010402">
    <property type="entry name" value="CCT_domain"/>
</dbReference>
<keyword evidence="14" id="KW-1185">Reference proteome</keyword>
<feature type="region of interest" description="Disordered" evidence="10">
    <location>
        <begin position="1"/>
        <end position="51"/>
    </location>
</feature>
<dbReference type="STRING" id="1590841.A0A2R6P7L9"/>
<dbReference type="PANTHER" id="PTHR43874">
    <property type="entry name" value="TWO-COMPONENT RESPONSE REGULATOR"/>
    <property type="match status" value="1"/>
</dbReference>
<dbReference type="InterPro" id="IPR001789">
    <property type="entry name" value="Sig_transdc_resp-reg_receiver"/>
</dbReference>
<comment type="caution">
    <text evidence="13">The sequence shown here is derived from an EMBL/GenBank/DDBJ whole genome shotgun (WGS) entry which is preliminary data.</text>
</comment>
<evidence type="ECO:0000256" key="10">
    <source>
        <dbReference type="SAM" id="MobiDB-lite"/>
    </source>
</evidence>
<dbReference type="SMART" id="SM00448">
    <property type="entry name" value="REC"/>
    <property type="match status" value="1"/>
</dbReference>
<keyword evidence="3" id="KW-0902">Two-component regulatory system</keyword>
<protein>
    <submittedName>
        <fullName evidence="13">Two-component response regulator-like</fullName>
    </submittedName>
</protein>
<keyword evidence="7 9" id="KW-0539">Nucleus</keyword>
<evidence type="ECO:0000256" key="7">
    <source>
        <dbReference type="ARBA" id="ARBA00023242"/>
    </source>
</evidence>
<dbReference type="Gramene" id="PSR86641">
    <property type="protein sequence ID" value="PSR86641"/>
    <property type="gene ID" value="CEY00_Acc32265"/>
</dbReference>
<dbReference type="FunCoup" id="A0A2R6P7L9">
    <property type="interactions" value="136"/>
</dbReference>
<evidence type="ECO:0000256" key="1">
    <source>
        <dbReference type="ARBA" id="ARBA00004123"/>
    </source>
</evidence>
<evidence type="ECO:0000256" key="2">
    <source>
        <dbReference type="ARBA" id="ARBA00010330"/>
    </source>
</evidence>
<evidence type="ECO:0000313" key="13">
    <source>
        <dbReference type="EMBL" id="PSR86641.1"/>
    </source>
</evidence>
<dbReference type="SUPFAM" id="SSF52172">
    <property type="entry name" value="CheY-like"/>
    <property type="match status" value="1"/>
</dbReference>
<evidence type="ECO:0000256" key="6">
    <source>
        <dbReference type="ARBA" id="ARBA00023163"/>
    </source>
</evidence>
<keyword evidence="6" id="KW-0804">Transcription</keyword>
<dbReference type="EMBL" id="NKQK01000028">
    <property type="protein sequence ID" value="PSR86641.1"/>
    <property type="molecule type" value="Genomic_DNA"/>
</dbReference>
<feature type="compositionally biased region" description="Basic and acidic residues" evidence="10">
    <location>
        <begin position="365"/>
        <end position="393"/>
    </location>
</feature>
<feature type="compositionally biased region" description="Basic and acidic residues" evidence="10">
    <location>
        <begin position="760"/>
        <end position="776"/>
    </location>
</feature>
<comment type="caution">
    <text evidence="8">Lacks conserved residue(s) required for the propagation of feature annotation.</text>
</comment>
<evidence type="ECO:0000313" key="14">
    <source>
        <dbReference type="Proteomes" id="UP000241394"/>
    </source>
</evidence>
<accession>A0A2R6P7L9</accession>
<proteinExistence type="inferred from homology"/>
<gene>
    <name evidence="13" type="ORF">CEY00_Acc32265</name>
</gene>
<evidence type="ECO:0000256" key="5">
    <source>
        <dbReference type="ARBA" id="ARBA00023108"/>
    </source>
</evidence>
<feature type="region of interest" description="Disordered" evidence="10">
    <location>
        <begin position="216"/>
        <end position="298"/>
    </location>
</feature>
<name>A0A2R6P7L9_ACTCC</name>
<reference evidence="13 14" key="1">
    <citation type="submission" date="2017-07" db="EMBL/GenBank/DDBJ databases">
        <title>An improved, manually edited Actinidia chinensis var. chinensis (kiwifruit) genome highlights the challenges associated with draft genomes and gene prediction in plants.</title>
        <authorList>
            <person name="Pilkington S."/>
            <person name="Crowhurst R."/>
            <person name="Hilario E."/>
            <person name="Nardozza S."/>
            <person name="Fraser L."/>
            <person name="Peng Y."/>
            <person name="Gunaseelan K."/>
            <person name="Simpson R."/>
            <person name="Tahir J."/>
            <person name="Deroles S."/>
            <person name="Templeton K."/>
            <person name="Luo Z."/>
            <person name="Davy M."/>
            <person name="Cheng C."/>
            <person name="Mcneilage M."/>
            <person name="Scaglione D."/>
            <person name="Liu Y."/>
            <person name="Zhang Q."/>
            <person name="Datson P."/>
            <person name="De Silva N."/>
            <person name="Gardiner S."/>
            <person name="Bassett H."/>
            <person name="Chagne D."/>
            <person name="Mccallum J."/>
            <person name="Dzierzon H."/>
            <person name="Deng C."/>
            <person name="Wang Y.-Y."/>
            <person name="Barron N."/>
            <person name="Manako K."/>
            <person name="Bowen J."/>
            <person name="Foster T."/>
            <person name="Erridge Z."/>
            <person name="Tiffin H."/>
            <person name="Waite C."/>
            <person name="Davies K."/>
            <person name="Grierson E."/>
            <person name="Laing W."/>
            <person name="Kirk R."/>
            <person name="Chen X."/>
            <person name="Wood M."/>
            <person name="Montefiori M."/>
            <person name="Brummell D."/>
            <person name="Schwinn K."/>
            <person name="Catanach A."/>
            <person name="Fullerton C."/>
            <person name="Li D."/>
            <person name="Meiyalaghan S."/>
            <person name="Nieuwenhuizen N."/>
            <person name="Read N."/>
            <person name="Prakash R."/>
            <person name="Hunter D."/>
            <person name="Zhang H."/>
            <person name="Mckenzie M."/>
            <person name="Knabel M."/>
            <person name="Harris A."/>
            <person name="Allan A."/>
            <person name="Chen A."/>
            <person name="Janssen B."/>
            <person name="Plunkett B."/>
            <person name="Dwamena C."/>
            <person name="Voogd C."/>
            <person name="Leif D."/>
            <person name="Lafferty D."/>
            <person name="Souleyre E."/>
            <person name="Varkonyi-Gasic E."/>
            <person name="Gambi F."/>
            <person name="Hanley J."/>
            <person name="Yao J.-L."/>
            <person name="Cheung J."/>
            <person name="David K."/>
            <person name="Warren B."/>
            <person name="Marsh K."/>
            <person name="Snowden K."/>
            <person name="Lin-Wang K."/>
            <person name="Brian L."/>
            <person name="Martinez-Sanchez M."/>
            <person name="Wang M."/>
            <person name="Ileperuma N."/>
            <person name="Macnee N."/>
            <person name="Campin R."/>
            <person name="Mcatee P."/>
            <person name="Drummond R."/>
            <person name="Espley R."/>
            <person name="Ireland H."/>
            <person name="Wu R."/>
            <person name="Atkinson R."/>
            <person name="Karunairetnam S."/>
            <person name="Bulley S."/>
            <person name="Chunkath S."/>
            <person name="Hanley Z."/>
            <person name="Storey R."/>
            <person name="Thrimawithana A."/>
            <person name="Thomson S."/>
            <person name="David C."/>
            <person name="Testolin R."/>
        </authorList>
    </citation>
    <scope>NUCLEOTIDE SEQUENCE [LARGE SCALE GENOMIC DNA]</scope>
    <source>
        <strain evidence="14">cv. Red5</strain>
        <tissue evidence="13">Young leaf</tissue>
    </source>
</reference>
<feature type="compositionally biased region" description="Polar residues" evidence="10">
    <location>
        <begin position="263"/>
        <end position="273"/>
    </location>
</feature>
<evidence type="ECO:0000259" key="11">
    <source>
        <dbReference type="PROSITE" id="PS50110"/>
    </source>
</evidence>
<keyword evidence="5" id="KW-0090">Biological rhythms</keyword>
<dbReference type="GO" id="GO:0010017">
    <property type="term" value="P:red or far-red light signaling pathway"/>
    <property type="evidence" value="ECO:0007669"/>
    <property type="project" value="UniProtKB-ARBA"/>
</dbReference>
<dbReference type="GO" id="GO:0007623">
    <property type="term" value="P:circadian rhythm"/>
    <property type="evidence" value="ECO:0007669"/>
    <property type="project" value="UniProtKB-ARBA"/>
</dbReference>
<dbReference type="AlphaFoldDB" id="A0A2R6P7L9"/>
<feature type="compositionally biased region" description="Low complexity" evidence="10">
    <location>
        <begin position="514"/>
        <end position="524"/>
    </location>
</feature>
<dbReference type="Proteomes" id="UP000241394">
    <property type="component" value="Chromosome LG28"/>
</dbReference>
<feature type="domain" description="CCT" evidence="12">
    <location>
        <begin position="714"/>
        <end position="756"/>
    </location>
</feature>
<feature type="compositionally biased region" description="Polar residues" evidence="10">
    <location>
        <begin position="242"/>
        <end position="254"/>
    </location>
</feature>
<organism evidence="13 14">
    <name type="scientific">Actinidia chinensis var. chinensis</name>
    <name type="common">Chinese soft-hair kiwi</name>
    <dbReference type="NCBI Taxonomy" id="1590841"/>
    <lineage>
        <taxon>Eukaryota</taxon>
        <taxon>Viridiplantae</taxon>
        <taxon>Streptophyta</taxon>
        <taxon>Embryophyta</taxon>
        <taxon>Tracheophyta</taxon>
        <taxon>Spermatophyta</taxon>
        <taxon>Magnoliopsida</taxon>
        <taxon>eudicotyledons</taxon>
        <taxon>Gunneridae</taxon>
        <taxon>Pentapetalae</taxon>
        <taxon>asterids</taxon>
        <taxon>Ericales</taxon>
        <taxon>Actinidiaceae</taxon>
        <taxon>Actinidia</taxon>
    </lineage>
</organism>
<comment type="similarity">
    <text evidence="2">Belongs to the ARR-like family.</text>
</comment>
<dbReference type="Gene3D" id="3.40.50.2300">
    <property type="match status" value="1"/>
</dbReference>
<evidence type="ECO:0000256" key="8">
    <source>
        <dbReference type="PROSITE-ProRule" id="PRU00169"/>
    </source>
</evidence>
<dbReference type="GO" id="GO:0045892">
    <property type="term" value="P:negative regulation of DNA-templated transcription"/>
    <property type="evidence" value="ECO:0007669"/>
    <property type="project" value="UniProtKB-ARBA"/>
</dbReference>
<dbReference type="CDD" id="cd17582">
    <property type="entry name" value="psREC_PRR"/>
    <property type="match status" value="1"/>
</dbReference>
<feature type="region of interest" description="Disordered" evidence="10">
    <location>
        <begin position="483"/>
        <end position="543"/>
    </location>
</feature>
<dbReference type="GO" id="GO:0009736">
    <property type="term" value="P:cytokinin-activated signaling pathway"/>
    <property type="evidence" value="ECO:0007669"/>
    <property type="project" value="InterPro"/>
</dbReference>
<dbReference type="InterPro" id="IPR011006">
    <property type="entry name" value="CheY-like_superfamily"/>
</dbReference>
<dbReference type="FunFam" id="3.40.50.2300:FF:000214">
    <property type="entry name" value="Two-component response regulator-like PRR37"/>
    <property type="match status" value="1"/>
</dbReference>
<dbReference type="PROSITE" id="PS50110">
    <property type="entry name" value="RESPONSE_REGULATORY"/>
    <property type="match status" value="1"/>
</dbReference>
<reference evidence="14" key="2">
    <citation type="journal article" date="2018" name="BMC Genomics">
        <title>A manually annotated Actinidia chinensis var. chinensis (kiwifruit) genome highlights the challenges associated with draft genomes and gene prediction in plants.</title>
        <authorList>
            <person name="Pilkington S.M."/>
            <person name="Crowhurst R."/>
            <person name="Hilario E."/>
            <person name="Nardozza S."/>
            <person name="Fraser L."/>
            <person name="Peng Y."/>
            <person name="Gunaseelan K."/>
            <person name="Simpson R."/>
            <person name="Tahir J."/>
            <person name="Deroles S.C."/>
            <person name="Templeton K."/>
            <person name="Luo Z."/>
            <person name="Davy M."/>
            <person name="Cheng C."/>
            <person name="McNeilage M."/>
            <person name="Scaglione D."/>
            <person name="Liu Y."/>
            <person name="Zhang Q."/>
            <person name="Datson P."/>
            <person name="De Silva N."/>
            <person name="Gardiner S.E."/>
            <person name="Bassett H."/>
            <person name="Chagne D."/>
            <person name="McCallum J."/>
            <person name="Dzierzon H."/>
            <person name="Deng C."/>
            <person name="Wang Y.Y."/>
            <person name="Barron L."/>
            <person name="Manako K."/>
            <person name="Bowen J."/>
            <person name="Foster T.M."/>
            <person name="Erridge Z.A."/>
            <person name="Tiffin H."/>
            <person name="Waite C.N."/>
            <person name="Davies K.M."/>
            <person name="Grierson E.P."/>
            <person name="Laing W.A."/>
            <person name="Kirk R."/>
            <person name="Chen X."/>
            <person name="Wood M."/>
            <person name="Montefiori M."/>
            <person name="Brummell D.A."/>
            <person name="Schwinn K.E."/>
            <person name="Catanach A."/>
            <person name="Fullerton C."/>
            <person name="Li D."/>
            <person name="Meiyalaghan S."/>
            <person name="Nieuwenhuizen N."/>
            <person name="Read N."/>
            <person name="Prakash R."/>
            <person name="Hunter D."/>
            <person name="Zhang H."/>
            <person name="McKenzie M."/>
            <person name="Knabel M."/>
            <person name="Harris A."/>
            <person name="Allan A.C."/>
            <person name="Gleave A."/>
            <person name="Chen A."/>
            <person name="Janssen B.J."/>
            <person name="Plunkett B."/>
            <person name="Ampomah-Dwamena C."/>
            <person name="Voogd C."/>
            <person name="Leif D."/>
            <person name="Lafferty D."/>
            <person name="Souleyre E.J.F."/>
            <person name="Varkonyi-Gasic E."/>
            <person name="Gambi F."/>
            <person name="Hanley J."/>
            <person name="Yao J.L."/>
            <person name="Cheung J."/>
            <person name="David K.M."/>
            <person name="Warren B."/>
            <person name="Marsh K."/>
            <person name="Snowden K.C."/>
            <person name="Lin-Wang K."/>
            <person name="Brian L."/>
            <person name="Martinez-Sanchez M."/>
            <person name="Wang M."/>
            <person name="Ileperuma N."/>
            <person name="Macnee N."/>
            <person name="Campin R."/>
            <person name="McAtee P."/>
            <person name="Drummond R.S.M."/>
            <person name="Espley R.V."/>
            <person name="Ireland H.S."/>
            <person name="Wu R."/>
            <person name="Atkinson R.G."/>
            <person name="Karunairetnam S."/>
            <person name="Bulley S."/>
            <person name="Chunkath S."/>
            <person name="Hanley Z."/>
            <person name="Storey R."/>
            <person name="Thrimawithana A.H."/>
            <person name="Thomson S."/>
            <person name="David C."/>
            <person name="Testolin R."/>
            <person name="Huang H."/>
            <person name="Hellens R.P."/>
            <person name="Schaffer R.J."/>
        </authorList>
    </citation>
    <scope>NUCLEOTIDE SEQUENCE [LARGE SCALE GENOMIC DNA]</scope>
    <source>
        <strain evidence="14">cv. Red5</strain>
    </source>
</reference>
<comment type="subcellular location">
    <subcellularLocation>
        <location evidence="1 9">Nucleus</location>
    </subcellularLocation>
</comment>
<dbReference type="PANTHER" id="PTHR43874:SF117">
    <property type="entry name" value="TWO-COMPONENT RESPONSE REGULATOR-LIKE APRR3"/>
    <property type="match status" value="1"/>
</dbReference>
<dbReference type="PROSITE" id="PS51017">
    <property type="entry name" value="CCT"/>
    <property type="match status" value="1"/>
</dbReference>
<dbReference type="OMA" id="KSGNECQ"/>
<feature type="region of interest" description="Disordered" evidence="10">
    <location>
        <begin position="756"/>
        <end position="782"/>
    </location>
</feature>
<evidence type="ECO:0000259" key="12">
    <source>
        <dbReference type="PROSITE" id="PS51017"/>
    </source>
</evidence>
<dbReference type="InterPro" id="IPR045279">
    <property type="entry name" value="ARR-like"/>
</dbReference>
<keyword evidence="4" id="KW-0805">Transcription regulation</keyword>
<dbReference type="OrthoDB" id="60033at2759"/>
<evidence type="ECO:0000256" key="4">
    <source>
        <dbReference type="ARBA" id="ARBA00023015"/>
    </source>
</evidence>